<comment type="cofactor">
    <cofactor evidence="2 7">
        <name>NADP(+)</name>
        <dbReference type="ChEBI" id="CHEBI:58349"/>
    </cofactor>
</comment>
<dbReference type="PANTHER" id="PTHR43715">
    <property type="entry name" value="GDP-MANNOSE 4,6-DEHYDRATASE"/>
    <property type="match status" value="1"/>
</dbReference>
<proteinExistence type="inferred from homology"/>
<feature type="domain" description="NAD(P)-binding" evidence="8">
    <location>
        <begin position="5"/>
        <end position="313"/>
    </location>
</feature>
<keyword evidence="5 7" id="KW-0456">Lyase</keyword>
<evidence type="ECO:0000256" key="4">
    <source>
        <dbReference type="ARBA" id="ARBA00011989"/>
    </source>
</evidence>
<dbReference type="AlphaFoldDB" id="A0A1F4R708"/>
<dbReference type="InterPro" id="IPR006368">
    <property type="entry name" value="GDP_Man_deHydtase"/>
</dbReference>
<dbReference type="EC" id="4.2.1.47" evidence="4 7"/>
<keyword evidence="7" id="KW-0521">NADP</keyword>
<dbReference type="GO" id="GO:0042351">
    <property type="term" value="P:'de novo' GDP-L-fucose biosynthetic process"/>
    <property type="evidence" value="ECO:0007669"/>
    <property type="project" value="TreeGrafter"/>
</dbReference>
<dbReference type="GO" id="GO:0070401">
    <property type="term" value="F:NADP+ binding"/>
    <property type="evidence" value="ECO:0007669"/>
    <property type="project" value="UniProtKB-UniRule"/>
</dbReference>
<comment type="caution">
    <text evidence="7">Lacks conserved residue(s) required for the propagation of feature annotation.</text>
</comment>
<dbReference type="PANTHER" id="PTHR43715:SF1">
    <property type="entry name" value="GDP-MANNOSE 4,6 DEHYDRATASE"/>
    <property type="match status" value="1"/>
</dbReference>
<accession>A0A1F4R708</accession>
<evidence type="ECO:0000256" key="5">
    <source>
        <dbReference type="ARBA" id="ARBA00023239"/>
    </source>
</evidence>
<evidence type="ECO:0000256" key="1">
    <source>
        <dbReference type="ARBA" id="ARBA00000188"/>
    </source>
</evidence>
<dbReference type="Proteomes" id="UP000176938">
    <property type="component" value="Unassembled WGS sequence"/>
</dbReference>
<protein>
    <recommendedName>
        <fullName evidence="4 7">GDP-mannose 4,6-dehydratase</fullName>
        <ecNumber evidence="4 7">4.2.1.47</ecNumber>
    </recommendedName>
    <alternativeName>
        <fullName evidence="7">GDP-D-mannose dehydratase</fullName>
    </alternativeName>
</protein>
<organism evidence="9 10">
    <name type="scientific">candidate division WOR-1 bacterium RIFCSPLOWO2_02_FULL_46_20</name>
    <dbReference type="NCBI Taxonomy" id="1802567"/>
    <lineage>
        <taxon>Bacteria</taxon>
        <taxon>Bacillati</taxon>
        <taxon>Saganbacteria</taxon>
    </lineage>
</organism>
<gene>
    <name evidence="7" type="primary">gmd</name>
    <name evidence="9" type="ORF">A3H38_03475</name>
</gene>
<evidence type="ECO:0000259" key="8">
    <source>
        <dbReference type="Pfam" id="PF16363"/>
    </source>
</evidence>
<dbReference type="Pfam" id="PF16363">
    <property type="entry name" value="GDP_Man_Dehyd"/>
    <property type="match status" value="1"/>
</dbReference>
<dbReference type="Gene3D" id="3.90.25.10">
    <property type="entry name" value="UDP-galactose 4-epimerase, domain 1"/>
    <property type="match status" value="1"/>
</dbReference>
<dbReference type="HAMAP" id="MF_00955">
    <property type="entry name" value="GDP_Man_dehydratase"/>
    <property type="match status" value="1"/>
</dbReference>
<dbReference type="EMBL" id="METP01000055">
    <property type="protein sequence ID" value="OGC03910.1"/>
    <property type="molecule type" value="Genomic_DNA"/>
</dbReference>
<dbReference type="GO" id="GO:0008446">
    <property type="term" value="F:GDP-mannose 4,6-dehydratase activity"/>
    <property type="evidence" value="ECO:0007669"/>
    <property type="project" value="UniProtKB-UniRule"/>
</dbReference>
<comment type="catalytic activity">
    <reaction evidence="1 7">
        <text>GDP-alpha-D-mannose = GDP-4-dehydro-alpha-D-rhamnose + H2O</text>
        <dbReference type="Rhea" id="RHEA:23820"/>
        <dbReference type="ChEBI" id="CHEBI:15377"/>
        <dbReference type="ChEBI" id="CHEBI:57527"/>
        <dbReference type="ChEBI" id="CHEBI:57964"/>
        <dbReference type="EC" id="4.2.1.47"/>
    </reaction>
</comment>
<comment type="caution">
    <text evidence="9">The sequence shown here is derived from an EMBL/GenBank/DDBJ whole genome shotgun (WGS) entry which is preliminary data.</text>
</comment>
<comment type="function">
    <text evidence="6 7">Catalyzes the conversion of GDP-D-mannose to GDP-4-dehydro-6-deoxy-D-mannose.</text>
</comment>
<evidence type="ECO:0000256" key="3">
    <source>
        <dbReference type="ARBA" id="ARBA00009263"/>
    </source>
</evidence>
<evidence type="ECO:0000256" key="2">
    <source>
        <dbReference type="ARBA" id="ARBA00001937"/>
    </source>
</evidence>
<dbReference type="CDD" id="cd05260">
    <property type="entry name" value="GDP_MD_SDR_e"/>
    <property type="match status" value="1"/>
</dbReference>
<dbReference type="FunFam" id="3.40.50.720:FF:000924">
    <property type="entry name" value="GDP-mannose 4,6 dehydratase"/>
    <property type="match status" value="1"/>
</dbReference>
<dbReference type="Gene3D" id="3.40.50.720">
    <property type="entry name" value="NAD(P)-binding Rossmann-like Domain"/>
    <property type="match status" value="1"/>
</dbReference>
<sequence length="325" mass="37129">MKKALITGITGQDGAYLSEFLLGKGYEVHGVVRRVALEDSEHRLWRIRHILDKVILHPASLESYASIFNVVEKVMPDECYHLAAQSYVDYSFGDEFSTFNTNINGTMYVISAIKEKVPNCKFYFAASSEMFGLAAQSPQNEKTQFHPRSPYGISKVAGFHITQNYREAYNIFACNGILFNHESPRRGFEFVTRKITNAVARIKLGLSRELKLGNLEAKRDWGFSGDYVEAMWLMLQQAKPEDYVIATGEAHSVKDFAKLAFSFVGLNWEDYVVVDETFYRPAEVTCLQGDYSKAKKELGWRPRVKFKDLVEMMVSADLERVKKMK</sequence>
<dbReference type="SUPFAM" id="SSF51735">
    <property type="entry name" value="NAD(P)-binding Rossmann-fold domains"/>
    <property type="match status" value="1"/>
</dbReference>
<dbReference type="InterPro" id="IPR016040">
    <property type="entry name" value="NAD(P)-bd_dom"/>
</dbReference>
<comment type="similarity">
    <text evidence="3 7">Belongs to the NAD(P)-dependent epimerase/dehydratase family. GDP-mannose 4,6-dehydratase subfamily.</text>
</comment>
<name>A0A1F4R708_UNCSA</name>
<evidence type="ECO:0000313" key="9">
    <source>
        <dbReference type="EMBL" id="OGC03910.1"/>
    </source>
</evidence>
<reference evidence="9 10" key="1">
    <citation type="journal article" date="2016" name="Nat. Commun.">
        <title>Thousands of microbial genomes shed light on interconnected biogeochemical processes in an aquifer system.</title>
        <authorList>
            <person name="Anantharaman K."/>
            <person name="Brown C.T."/>
            <person name="Hug L.A."/>
            <person name="Sharon I."/>
            <person name="Castelle C.J."/>
            <person name="Probst A.J."/>
            <person name="Thomas B.C."/>
            <person name="Singh A."/>
            <person name="Wilkins M.J."/>
            <person name="Karaoz U."/>
            <person name="Brodie E.L."/>
            <person name="Williams K.H."/>
            <person name="Hubbard S.S."/>
            <person name="Banfield J.F."/>
        </authorList>
    </citation>
    <scope>NUCLEOTIDE SEQUENCE [LARGE SCALE GENOMIC DNA]</scope>
</reference>
<dbReference type="InterPro" id="IPR036291">
    <property type="entry name" value="NAD(P)-bd_dom_sf"/>
</dbReference>
<evidence type="ECO:0000256" key="6">
    <source>
        <dbReference type="ARBA" id="ARBA00059383"/>
    </source>
</evidence>
<evidence type="ECO:0000256" key="7">
    <source>
        <dbReference type="HAMAP-Rule" id="MF_00955"/>
    </source>
</evidence>
<evidence type="ECO:0000313" key="10">
    <source>
        <dbReference type="Proteomes" id="UP000176938"/>
    </source>
</evidence>